<evidence type="ECO:0000256" key="12">
    <source>
        <dbReference type="ARBA" id="ARBA00023139"/>
    </source>
</evidence>
<dbReference type="Pfam" id="PF18412">
    <property type="entry name" value="Wza_C"/>
    <property type="match status" value="1"/>
</dbReference>
<evidence type="ECO:0000256" key="8">
    <source>
        <dbReference type="ARBA" id="ARBA00023047"/>
    </source>
</evidence>
<keyword evidence="12" id="KW-0564">Palmitate</keyword>
<reference evidence="18 19" key="1">
    <citation type="submission" date="2024-07" db="EMBL/GenBank/DDBJ databases">
        <authorList>
            <person name="Ren Q."/>
        </authorList>
    </citation>
    <scope>NUCLEOTIDE SEQUENCE [LARGE SCALE GENOMIC DNA]</scope>
    <source>
        <strain evidence="18 19">REN37</strain>
    </source>
</reference>
<evidence type="ECO:0000313" key="18">
    <source>
        <dbReference type="EMBL" id="MEY1661637.1"/>
    </source>
</evidence>
<protein>
    <submittedName>
        <fullName evidence="18">Polysaccharide export protein</fullName>
    </submittedName>
</protein>
<dbReference type="RefSeq" id="WP_369454887.1">
    <property type="nucleotide sequence ID" value="NZ_JBGCUO010000001.1"/>
</dbReference>
<feature type="domain" description="Polysaccharide export protein N-terminal" evidence="15">
    <location>
        <begin position="100"/>
        <end position="185"/>
    </location>
</feature>
<evidence type="ECO:0000259" key="16">
    <source>
        <dbReference type="Pfam" id="PF18412"/>
    </source>
</evidence>
<dbReference type="Gene3D" id="3.30.1950.10">
    <property type="entry name" value="wza like domain"/>
    <property type="match status" value="1"/>
</dbReference>
<dbReference type="Pfam" id="PF22461">
    <property type="entry name" value="SLBB_2"/>
    <property type="match status" value="2"/>
</dbReference>
<dbReference type="PANTHER" id="PTHR33619:SF3">
    <property type="entry name" value="POLYSACCHARIDE EXPORT PROTEIN GFCE-RELATED"/>
    <property type="match status" value="1"/>
</dbReference>
<evidence type="ECO:0000256" key="10">
    <source>
        <dbReference type="ARBA" id="ARBA00023114"/>
    </source>
</evidence>
<evidence type="ECO:0000256" key="1">
    <source>
        <dbReference type="ARBA" id="ARBA00004571"/>
    </source>
</evidence>
<dbReference type="InterPro" id="IPR049712">
    <property type="entry name" value="Poly_export"/>
</dbReference>
<dbReference type="NCBIfam" id="NF011658">
    <property type="entry name" value="PRK15078.1"/>
    <property type="match status" value="1"/>
</dbReference>
<keyword evidence="13" id="KW-0998">Cell outer membrane</keyword>
<feature type="domain" description="SLBB" evidence="17">
    <location>
        <begin position="191"/>
        <end position="269"/>
    </location>
</feature>
<evidence type="ECO:0000256" key="4">
    <source>
        <dbReference type="ARBA" id="ARBA00022452"/>
    </source>
</evidence>
<dbReference type="EMBL" id="JBGCUO010000001">
    <property type="protein sequence ID" value="MEY1661637.1"/>
    <property type="molecule type" value="Genomic_DNA"/>
</dbReference>
<organism evidence="18 19">
    <name type="scientific">Isoalcanivorax beigongshangi</name>
    <dbReference type="NCBI Taxonomy" id="3238810"/>
    <lineage>
        <taxon>Bacteria</taxon>
        <taxon>Pseudomonadati</taxon>
        <taxon>Pseudomonadota</taxon>
        <taxon>Gammaproteobacteria</taxon>
        <taxon>Oceanospirillales</taxon>
        <taxon>Alcanivoracaceae</taxon>
        <taxon>Isoalcanivorax</taxon>
    </lineage>
</organism>
<evidence type="ECO:0000256" key="14">
    <source>
        <dbReference type="ARBA" id="ARBA00023288"/>
    </source>
</evidence>
<keyword evidence="11" id="KW-0472">Membrane</keyword>
<keyword evidence="14" id="KW-0449">Lipoprotein</keyword>
<dbReference type="PROSITE" id="PS51257">
    <property type="entry name" value="PROKAR_LIPOPROTEIN"/>
    <property type="match status" value="1"/>
</dbReference>
<feature type="domain" description="Outer-membrane lipoprotein Wza C-terminal" evidence="16">
    <location>
        <begin position="364"/>
        <end position="393"/>
    </location>
</feature>
<comment type="caution">
    <text evidence="18">The sequence shown here is derived from an EMBL/GenBank/DDBJ whole genome shotgun (WGS) entry which is preliminary data.</text>
</comment>
<dbReference type="InterPro" id="IPR054765">
    <property type="entry name" value="SLBB_dom"/>
</dbReference>
<dbReference type="InterPro" id="IPR003715">
    <property type="entry name" value="Poly_export_N"/>
</dbReference>
<feature type="domain" description="SLBB" evidence="17">
    <location>
        <begin position="276"/>
        <end position="361"/>
    </location>
</feature>
<evidence type="ECO:0000256" key="11">
    <source>
        <dbReference type="ARBA" id="ARBA00023136"/>
    </source>
</evidence>
<comment type="subcellular location">
    <subcellularLocation>
        <location evidence="1">Cell outer membrane</location>
        <topology evidence="1">Multi-pass membrane protein</topology>
    </subcellularLocation>
</comment>
<comment type="similarity">
    <text evidence="2">Belongs to the BexD/CtrA/VexA family.</text>
</comment>
<dbReference type="InterPro" id="IPR040716">
    <property type="entry name" value="Wza_C"/>
</dbReference>
<gene>
    <name evidence="18" type="ORF">AB5I84_05680</name>
</gene>
<evidence type="ECO:0000256" key="5">
    <source>
        <dbReference type="ARBA" id="ARBA00022597"/>
    </source>
</evidence>
<evidence type="ECO:0000256" key="3">
    <source>
        <dbReference type="ARBA" id="ARBA00022448"/>
    </source>
</evidence>
<dbReference type="Gene3D" id="1.20.5.70">
    <property type="match status" value="1"/>
</dbReference>
<dbReference type="Gene3D" id="3.10.560.10">
    <property type="entry name" value="Outer membrane lipoprotein wza domain like"/>
    <property type="match status" value="2"/>
</dbReference>
<keyword evidence="9" id="KW-0406">Ion transport</keyword>
<evidence type="ECO:0000256" key="7">
    <source>
        <dbReference type="ARBA" id="ARBA00022729"/>
    </source>
</evidence>
<evidence type="ECO:0000256" key="9">
    <source>
        <dbReference type="ARBA" id="ARBA00023065"/>
    </source>
</evidence>
<accession>A0ABV4AFM9</accession>
<sequence>MTDHRTVAAPQARAGLAPLFKAAAALTLAATLGACTLVPGSHIPQTGRNPWFGGEAPESEAEAVALPELLRLHEISPTRKAPEVTLAEPVLPPVLENAEQEHYDYVVGAGDVLNITVWDHPELTIPAGSMRSPSEAGNWVHNDGTIFYPYVGNLQVAGLKVTEIRELITQRISRYIEDPQVDVSVAAFRSQRVYVSGSVTQPGAYPVTNVPMRLLDAVNQAGGLTEEADWRKVILTRDGRDYTLSLKAVYERGDGRYNIMLRGGDVVHVGRGDDNKVFVMGEVRDPKSLFMGRNGLTLAEALSDSKGINELMADASGIFVMRRSVEGDERHIDLYQLNAKHAAAMILADEFVLAPRDIIYVTTAPVARWNKVIAQLMPTVQAIYYGALAADRIKDIDN</sequence>
<evidence type="ECO:0000313" key="19">
    <source>
        <dbReference type="Proteomes" id="UP001562065"/>
    </source>
</evidence>
<dbReference type="Proteomes" id="UP001562065">
    <property type="component" value="Unassembled WGS sequence"/>
</dbReference>
<keyword evidence="4" id="KW-1134">Transmembrane beta strand</keyword>
<evidence type="ECO:0000259" key="17">
    <source>
        <dbReference type="Pfam" id="PF22461"/>
    </source>
</evidence>
<keyword evidence="10" id="KW-0626">Porin</keyword>
<proteinExistence type="inferred from homology"/>
<keyword evidence="8" id="KW-0625">Polysaccharide transport</keyword>
<evidence type="ECO:0000259" key="15">
    <source>
        <dbReference type="Pfam" id="PF02563"/>
    </source>
</evidence>
<evidence type="ECO:0000256" key="2">
    <source>
        <dbReference type="ARBA" id="ARBA00009450"/>
    </source>
</evidence>
<name>A0ABV4AFM9_9GAMM</name>
<keyword evidence="7" id="KW-0732">Signal</keyword>
<keyword evidence="3" id="KW-0813">Transport</keyword>
<evidence type="ECO:0000256" key="6">
    <source>
        <dbReference type="ARBA" id="ARBA00022692"/>
    </source>
</evidence>
<keyword evidence="6" id="KW-0812">Transmembrane</keyword>
<keyword evidence="19" id="KW-1185">Reference proteome</keyword>
<keyword evidence="5" id="KW-0762">Sugar transport</keyword>
<dbReference type="PANTHER" id="PTHR33619">
    <property type="entry name" value="POLYSACCHARIDE EXPORT PROTEIN GFCE-RELATED"/>
    <property type="match status" value="1"/>
</dbReference>
<dbReference type="Pfam" id="PF02563">
    <property type="entry name" value="Poly_export"/>
    <property type="match status" value="1"/>
</dbReference>
<evidence type="ECO:0000256" key="13">
    <source>
        <dbReference type="ARBA" id="ARBA00023237"/>
    </source>
</evidence>